<gene>
    <name evidence="2" type="ORF">ABT404_01840</name>
</gene>
<evidence type="ECO:0000313" key="2">
    <source>
        <dbReference type="EMBL" id="MER7178231.1"/>
    </source>
</evidence>
<dbReference type="SUPFAM" id="SSF52540">
    <property type="entry name" value="P-loop containing nucleoside triphosphate hydrolases"/>
    <property type="match status" value="1"/>
</dbReference>
<dbReference type="PANTHER" id="PTHR47691:SF3">
    <property type="entry name" value="HTH-TYPE TRANSCRIPTIONAL REGULATOR RV0890C-RELATED"/>
    <property type="match status" value="1"/>
</dbReference>
<protein>
    <submittedName>
        <fullName evidence="2">Tetratricopeptide repeat protein</fullName>
    </submittedName>
</protein>
<dbReference type="InterPro" id="IPR027417">
    <property type="entry name" value="P-loop_NTPase"/>
</dbReference>
<accession>A0ABV1WMZ6</accession>
<proteinExistence type="predicted"/>
<dbReference type="SUPFAM" id="SSF48452">
    <property type="entry name" value="TPR-like"/>
    <property type="match status" value="2"/>
</dbReference>
<name>A0ABV1WMZ6_9ACTN</name>
<keyword evidence="3" id="KW-1185">Reference proteome</keyword>
<comment type="caution">
    <text evidence="2">The sequence shown here is derived from an EMBL/GenBank/DDBJ whole genome shotgun (WGS) entry which is preliminary data.</text>
</comment>
<dbReference type="InterPro" id="IPR011990">
    <property type="entry name" value="TPR-like_helical_dom_sf"/>
</dbReference>
<organism evidence="2 3">
    <name type="scientific">Streptomyces hyaluromycini</name>
    <dbReference type="NCBI Taxonomy" id="1377993"/>
    <lineage>
        <taxon>Bacteria</taxon>
        <taxon>Bacillati</taxon>
        <taxon>Actinomycetota</taxon>
        <taxon>Actinomycetes</taxon>
        <taxon>Kitasatosporales</taxon>
        <taxon>Streptomycetaceae</taxon>
        <taxon>Streptomyces</taxon>
    </lineage>
</organism>
<dbReference type="Gene3D" id="1.25.40.10">
    <property type="entry name" value="Tetratricopeptide repeat domain"/>
    <property type="match status" value="2"/>
</dbReference>
<dbReference type="Pfam" id="PF13424">
    <property type="entry name" value="TPR_12"/>
    <property type="match status" value="1"/>
</dbReference>
<dbReference type="SMART" id="SM00028">
    <property type="entry name" value="TPR"/>
    <property type="match status" value="5"/>
</dbReference>
<dbReference type="Proteomes" id="UP001474181">
    <property type="component" value="Unassembled WGS sequence"/>
</dbReference>
<dbReference type="RefSeq" id="WP_350776390.1">
    <property type="nucleotide sequence ID" value="NZ_JBEPEK010000007.1"/>
</dbReference>
<dbReference type="PANTHER" id="PTHR47691">
    <property type="entry name" value="REGULATOR-RELATED"/>
    <property type="match status" value="1"/>
</dbReference>
<reference evidence="2 3" key="1">
    <citation type="submission" date="2024-06" db="EMBL/GenBank/DDBJ databases">
        <title>The Natural Products Discovery Center: Release of the First 8490 Sequenced Strains for Exploring Actinobacteria Biosynthetic Diversity.</title>
        <authorList>
            <person name="Kalkreuter E."/>
            <person name="Kautsar S.A."/>
            <person name="Yang D."/>
            <person name="Bader C.D."/>
            <person name="Teijaro C.N."/>
            <person name="Fluegel L."/>
            <person name="Davis C.M."/>
            <person name="Simpson J.R."/>
            <person name="Lauterbach L."/>
            <person name="Steele A.D."/>
            <person name="Gui C."/>
            <person name="Meng S."/>
            <person name="Li G."/>
            <person name="Viehrig K."/>
            <person name="Ye F."/>
            <person name="Su P."/>
            <person name="Kiefer A.F."/>
            <person name="Nichols A."/>
            <person name="Cepeda A.J."/>
            <person name="Yan W."/>
            <person name="Fan B."/>
            <person name="Jiang Y."/>
            <person name="Adhikari A."/>
            <person name="Zheng C.-J."/>
            <person name="Schuster L."/>
            <person name="Cowan T.M."/>
            <person name="Smanski M.J."/>
            <person name="Chevrette M.G."/>
            <person name="De Carvalho L.P.S."/>
            <person name="Shen B."/>
        </authorList>
    </citation>
    <scope>NUCLEOTIDE SEQUENCE [LARGE SCALE GENOMIC DNA]</scope>
    <source>
        <strain evidence="2 3">NPDC000234</strain>
    </source>
</reference>
<evidence type="ECO:0000313" key="3">
    <source>
        <dbReference type="Proteomes" id="UP001474181"/>
    </source>
</evidence>
<dbReference type="EMBL" id="JBEPEK010000007">
    <property type="protein sequence ID" value="MER7178231.1"/>
    <property type="molecule type" value="Genomic_DNA"/>
</dbReference>
<evidence type="ECO:0000256" key="1">
    <source>
        <dbReference type="SAM" id="MobiDB-lite"/>
    </source>
</evidence>
<sequence length="853" mass="96203">MIVADRSGTPALWAVLSVAVLLAVTSGFSMRHPSGHGGSPTAREPDALPGPPHNLPVLSTYFTGRAAETQRIVGVLRGPDRGRRRRRRRDERPVPRVCVLYGATGAGKSELAVAYARDQLTRHSLTWWLNASGPDALRTELLEFAQYVGIHDQESKNVVLMNLWRWLRDQRNWLLVYDGWPAYDDALRRLLPSEGDGEVLITTQQNQGWDGLRASPVELRVFPESEGIEFLVRRLGVEPTEAAEEACTRLGRRLGWLPLALEQAAACIVQAETTVVEYLRDLPGGASVEDTFRLAVSRISETSPAAVDLLRLCTFLASEDVQKTTLMQYRSVLPDRLRTVMADPVTVNREVLLLVDHSLLTRSGDWRDGSAAYGMHPRVQTLIHDGLSLAERLEWSQAAVRLMEACFPMTPDLLASRPVCERLMPHVEAVIDKLAWGDDTGGGLGASQDPEALARLLHRVGAYQEHRCDWVRSLDFFEREAELREIGTGDALGRATARYAVARQHYLLAQLDGAERECRRALQLCDDREEEAFLRLRAHCQRQLGGIMRERNRFSEALAAVQTAVEIYEGQAWREESLDWAVAEQEIGLIHRNAGHLTQAAGHYERAERRIPSRGIQEPSDYTVFRAMLQRDLGIVAQDRGQLEYAEERLAEALAVFGAHRGPEDFETAQTAKFLSDVLRRRSEHHREEARRSLRVLRRRDLRRRARTELDQADRLLGPVVELHRKRSEAEEHKYAACLNKLGSLRLAQGRPAEARRTLEQAEEIYLRLYGERHYYRAKSLTRLGPVLRAQGDSATAERVLREANGIFRAALGDDHPALMAVCEHLSDCAADRGDHEEAGRLRREADRIRRSL</sequence>
<feature type="region of interest" description="Disordered" evidence="1">
    <location>
        <begin position="31"/>
        <end position="54"/>
    </location>
</feature>
<dbReference type="Gene3D" id="3.40.50.300">
    <property type="entry name" value="P-loop containing nucleotide triphosphate hydrolases"/>
    <property type="match status" value="1"/>
</dbReference>
<dbReference type="InterPro" id="IPR019734">
    <property type="entry name" value="TPR_rpt"/>
</dbReference>